<protein>
    <submittedName>
        <fullName evidence="2">Uncharacterized protein</fullName>
    </submittedName>
</protein>
<name>X1AYW0_9ZZZZ</name>
<gene>
    <name evidence="2" type="ORF">S01H4_30526</name>
</gene>
<keyword evidence="1" id="KW-0812">Transmembrane</keyword>
<accession>X1AYW0</accession>
<feature type="transmembrane region" description="Helical" evidence="1">
    <location>
        <begin position="18"/>
        <end position="36"/>
    </location>
</feature>
<evidence type="ECO:0000313" key="2">
    <source>
        <dbReference type="EMBL" id="GAG88434.1"/>
    </source>
</evidence>
<evidence type="ECO:0000256" key="1">
    <source>
        <dbReference type="SAM" id="Phobius"/>
    </source>
</evidence>
<keyword evidence="1" id="KW-0472">Membrane</keyword>
<feature type="transmembrane region" description="Helical" evidence="1">
    <location>
        <begin position="42"/>
        <end position="59"/>
    </location>
</feature>
<reference evidence="2" key="1">
    <citation type="journal article" date="2014" name="Front. Microbiol.">
        <title>High frequency of phylogenetically diverse reductive dehalogenase-homologous genes in deep subseafloor sedimentary metagenomes.</title>
        <authorList>
            <person name="Kawai M."/>
            <person name="Futagami T."/>
            <person name="Toyoda A."/>
            <person name="Takaki Y."/>
            <person name="Nishi S."/>
            <person name="Hori S."/>
            <person name="Arai W."/>
            <person name="Tsubouchi T."/>
            <person name="Morono Y."/>
            <person name="Uchiyama I."/>
            <person name="Ito T."/>
            <person name="Fujiyama A."/>
            <person name="Inagaki F."/>
            <person name="Takami H."/>
        </authorList>
    </citation>
    <scope>NUCLEOTIDE SEQUENCE</scope>
    <source>
        <strain evidence="2">Expedition CK06-06</strain>
    </source>
</reference>
<proteinExistence type="predicted"/>
<keyword evidence="1" id="KW-1133">Transmembrane helix</keyword>
<organism evidence="2">
    <name type="scientific">marine sediment metagenome</name>
    <dbReference type="NCBI Taxonomy" id="412755"/>
    <lineage>
        <taxon>unclassified sequences</taxon>
        <taxon>metagenomes</taxon>
        <taxon>ecological metagenomes</taxon>
    </lineage>
</organism>
<sequence length="66" mass="7410">MNNKSINEKQDLARYKKIWFIGIIIIAFGIVMSTTMSKQLGSLGIVFIAIGGFLFIVSLKKKNDMN</sequence>
<dbReference type="AlphaFoldDB" id="X1AYW0"/>
<comment type="caution">
    <text evidence="2">The sequence shown here is derived from an EMBL/GenBank/DDBJ whole genome shotgun (WGS) entry which is preliminary data.</text>
</comment>
<dbReference type="EMBL" id="BART01015766">
    <property type="protein sequence ID" value="GAG88434.1"/>
    <property type="molecule type" value="Genomic_DNA"/>
</dbReference>